<evidence type="ECO:0000256" key="9">
    <source>
        <dbReference type="RuleBase" id="RU369079"/>
    </source>
</evidence>
<dbReference type="InterPro" id="IPR007387">
    <property type="entry name" value="TRAP_DctQ"/>
</dbReference>
<feature type="transmembrane region" description="Helical" evidence="9">
    <location>
        <begin position="93"/>
        <end position="114"/>
    </location>
</feature>
<evidence type="ECO:0000256" key="7">
    <source>
        <dbReference type="ARBA" id="ARBA00023136"/>
    </source>
</evidence>
<dbReference type="EMBL" id="CP038437">
    <property type="protein sequence ID" value="QEM82317.1"/>
    <property type="molecule type" value="Genomic_DNA"/>
</dbReference>
<accession>A0A5C1NJ53</accession>
<proteinExistence type="inferred from homology"/>
<evidence type="ECO:0000256" key="5">
    <source>
        <dbReference type="ARBA" id="ARBA00022692"/>
    </source>
</evidence>
<evidence type="ECO:0000256" key="1">
    <source>
        <dbReference type="ARBA" id="ARBA00004429"/>
    </source>
</evidence>
<evidence type="ECO:0000313" key="12">
    <source>
        <dbReference type="Proteomes" id="UP000324285"/>
    </source>
</evidence>
<dbReference type="InterPro" id="IPR055348">
    <property type="entry name" value="DctQ"/>
</dbReference>
<evidence type="ECO:0000256" key="2">
    <source>
        <dbReference type="ARBA" id="ARBA00022448"/>
    </source>
</evidence>
<keyword evidence="12" id="KW-1185">Reference proteome</keyword>
<evidence type="ECO:0000256" key="3">
    <source>
        <dbReference type="ARBA" id="ARBA00022475"/>
    </source>
</evidence>
<dbReference type="Proteomes" id="UP000324285">
    <property type="component" value="Chromosome"/>
</dbReference>
<keyword evidence="7 9" id="KW-0472">Membrane</keyword>
<protein>
    <recommendedName>
        <fullName evidence="9">TRAP transporter small permease protein</fullName>
    </recommendedName>
</protein>
<keyword evidence="5 9" id="KW-0812">Transmembrane</keyword>
<comment type="subunit">
    <text evidence="9">The complex comprises the extracytoplasmic solute receptor protein and the two transmembrane proteins.</text>
</comment>
<dbReference type="GO" id="GO:0005886">
    <property type="term" value="C:plasma membrane"/>
    <property type="evidence" value="ECO:0007669"/>
    <property type="project" value="UniProtKB-SubCell"/>
</dbReference>
<comment type="function">
    <text evidence="9">Part of the tripartite ATP-independent periplasmic (TRAP) transport system.</text>
</comment>
<dbReference type="Pfam" id="PF04290">
    <property type="entry name" value="DctQ"/>
    <property type="match status" value="1"/>
</dbReference>
<keyword evidence="3" id="KW-1003">Cell membrane</keyword>
<dbReference type="KEGG" id="hbh:E4T21_12765"/>
<dbReference type="PANTHER" id="PTHR35011">
    <property type="entry name" value="2,3-DIKETO-L-GULONATE TRAP TRANSPORTER SMALL PERMEASE PROTEIN YIAM"/>
    <property type="match status" value="1"/>
</dbReference>
<name>A0A5C1NJ53_9GAMM</name>
<organism evidence="11 12">
    <name type="scientific">Halomonas binhaiensis</name>
    <dbReference type="NCBI Taxonomy" id="2562282"/>
    <lineage>
        <taxon>Bacteria</taxon>
        <taxon>Pseudomonadati</taxon>
        <taxon>Pseudomonadota</taxon>
        <taxon>Gammaproteobacteria</taxon>
        <taxon>Oceanospirillales</taxon>
        <taxon>Halomonadaceae</taxon>
        <taxon>Halomonas</taxon>
    </lineage>
</organism>
<feature type="domain" description="Tripartite ATP-independent periplasmic transporters DctQ component" evidence="10">
    <location>
        <begin position="30"/>
        <end position="155"/>
    </location>
</feature>
<feature type="transmembrane region" description="Helical" evidence="9">
    <location>
        <begin position="134"/>
        <end position="155"/>
    </location>
</feature>
<reference evidence="11" key="1">
    <citation type="submission" date="2021-02" db="EMBL/GenBank/DDBJ databases">
        <title>Strain Y2R2, a novel species of the genus Halomonas.</title>
        <authorList>
            <person name="Huang H."/>
        </authorList>
    </citation>
    <scope>NUCLEOTIDE SEQUENCE</scope>
    <source>
        <strain evidence="11">Y2R2</strain>
    </source>
</reference>
<dbReference type="GO" id="GO:0015740">
    <property type="term" value="P:C4-dicarboxylate transport"/>
    <property type="evidence" value="ECO:0007669"/>
    <property type="project" value="TreeGrafter"/>
</dbReference>
<comment type="similarity">
    <text evidence="8 9">Belongs to the TRAP transporter small permease family.</text>
</comment>
<evidence type="ECO:0000256" key="6">
    <source>
        <dbReference type="ARBA" id="ARBA00022989"/>
    </source>
</evidence>
<dbReference type="RefSeq" id="WP_149285437.1">
    <property type="nucleotide sequence ID" value="NZ_CP038437.2"/>
</dbReference>
<dbReference type="PANTHER" id="PTHR35011:SF11">
    <property type="entry name" value="TRAP TRANSPORTER SMALL PERMEASE PROTEIN"/>
    <property type="match status" value="1"/>
</dbReference>
<feature type="transmembrane region" description="Helical" evidence="9">
    <location>
        <begin position="21"/>
        <end position="42"/>
    </location>
</feature>
<keyword evidence="6 9" id="KW-1133">Transmembrane helix</keyword>
<dbReference type="OrthoDB" id="2085311at2"/>
<evidence type="ECO:0000256" key="8">
    <source>
        <dbReference type="ARBA" id="ARBA00038436"/>
    </source>
</evidence>
<evidence type="ECO:0000259" key="10">
    <source>
        <dbReference type="Pfam" id="PF04290"/>
    </source>
</evidence>
<keyword evidence="2 9" id="KW-0813">Transport</keyword>
<feature type="transmembrane region" description="Helical" evidence="9">
    <location>
        <begin position="54"/>
        <end position="72"/>
    </location>
</feature>
<gene>
    <name evidence="11" type="ORF">E4T21_12765</name>
</gene>
<evidence type="ECO:0000256" key="4">
    <source>
        <dbReference type="ARBA" id="ARBA00022519"/>
    </source>
</evidence>
<dbReference type="AlphaFoldDB" id="A0A5C1NJ53"/>
<comment type="subcellular location">
    <subcellularLocation>
        <location evidence="1 9">Cell inner membrane</location>
        <topology evidence="1 9">Multi-pass membrane protein</topology>
    </subcellularLocation>
</comment>
<keyword evidence="4 9" id="KW-0997">Cell inner membrane</keyword>
<sequence>MRRSLSAVRKGIDRFNCILGWFLAFTLLVMTVLIFWQFFARFVIGKPLYFSEEIARFCMIWLTFLGAGFAFRKGLLISIDIALEHASPVLGKMIRILIILSSICFAFILTYFGFDIVDRVSHQTAPSTRISMMWPYIAVPLGGIVIIINSIDLLLKECVSEECALQELAHKEPRSEEA</sequence>
<dbReference type="GO" id="GO:0022857">
    <property type="term" value="F:transmembrane transporter activity"/>
    <property type="evidence" value="ECO:0007669"/>
    <property type="project" value="UniProtKB-UniRule"/>
</dbReference>
<evidence type="ECO:0000313" key="11">
    <source>
        <dbReference type="EMBL" id="QEM82317.1"/>
    </source>
</evidence>